<accession>A0AAN8A4W3</accession>
<evidence type="ECO:0000256" key="1">
    <source>
        <dbReference type="ARBA" id="ARBA00006484"/>
    </source>
</evidence>
<sequence length="290" mass="31523">MAQDWEFAATSYTKTYHREQYPAIDPKNPANSVKGKVVVVTGGGKGIGLRISRAFVEAGAKVVAILGRRQNVLDDAKRELEGFGASKILTFSADVSDGDALNKAFAAIKEQVGPINITVANAAYLNAGLLLEVDVDDWWKGYEVNVKGTLLTYRAFFANKSDDKPTFISLNTGASHAMVAPTMSSYGTSKFANLHLVTYLAAENPEVRAVSYHPGVLESEMNSKGTIKFSFDDMSLPAGFAVWLASDKADFVQGRMLWAHWDVEELEAMKEDIVKKNDLVAKLSGFGSPN</sequence>
<comment type="caution">
    <text evidence="4">The sequence shown here is derived from an EMBL/GenBank/DDBJ whole genome shotgun (WGS) entry which is preliminary data.</text>
</comment>
<proteinExistence type="inferred from homology"/>
<protein>
    <recommendedName>
        <fullName evidence="3">Ketoreductase domain-containing protein</fullName>
    </recommendedName>
</protein>
<dbReference type="InterPro" id="IPR036291">
    <property type="entry name" value="NAD(P)-bd_dom_sf"/>
</dbReference>
<keyword evidence="2" id="KW-0560">Oxidoreductase</keyword>
<gene>
    <name evidence="4" type="ORF">LTR97_003308</name>
</gene>
<evidence type="ECO:0000313" key="5">
    <source>
        <dbReference type="Proteomes" id="UP001310594"/>
    </source>
</evidence>
<comment type="similarity">
    <text evidence="1">Belongs to the short-chain dehydrogenases/reductases (SDR) family.</text>
</comment>
<dbReference type="PANTHER" id="PTHR43115">
    <property type="entry name" value="DEHYDROGENASE/REDUCTASE SDR FAMILY MEMBER 11"/>
    <property type="match status" value="1"/>
</dbReference>
<dbReference type="EMBL" id="JAVRQU010000004">
    <property type="protein sequence ID" value="KAK5704292.1"/>
    <property type="molecule type" value="Genomic_DNA"/>
</dbReference>
<reference evidence="4" key="1">
    <citation type="submission" date="2023-08" db="EMBL/GenBank/DDBJ databases">
        <title>Black Yeasts Isolated from many extreme environments.</title>
        <authorList>
            <person name="Coleine C."/>
            <person name="Stajich J.E."/>
            <person name="Selbmann L."/>
        </authorList>
    </citation>
    <scope>NUCLEOTIDE SEQUENCE</scope>
    <source>
        <strain evidence="4">CCFEE 5810</strain>
    </source>
</reference>
<dbReference type="SMART" id="SM00822">
    <property type="entry name" value="PKS_KR"/>
    <property type="match status" value="1"/>
</dbReference>
<organism evidence="4 5">
    <name type="scientific">Elasticomyces elasticus</name>
    <dbReference type="NCBI Taxonomy" id="574655"/>
    <lineage>
        <taxon>Eukaryota</taxon>
        <taxon>Fungi</taxon>
        <taxon>Dikarya</taxon>
        <taxon>Ascomycota</taxon>
        <taxon>Pezizomycotina</taxon>
        <taxon>Dothideomycetes</taxon>
        <taxon>Dothideomycetidae</taxon>
        <taxon>Mycosphaerellales</taxon>
        <taxon>Teratosphaeriaceae</taxon>
        <taxon>Elasticomyces</taxon>
    </lineage>
</organism>
<dbReference type="Pfam" id="PF00106">
    <property type="entry name" value="adh_short"/>
    <property type="match status" value="1"/>
</dbReference>
<name>A0AAN8A4W3_9PEZI</name>
<dbReference type="InterPro" id="IPR057326">
    <property type="entry name" value="KR_dom"/>
</dbReference>
<evidence type="ECO:0000313" key="4">
    <source>
        <dbReference type="EMBL" id="KAK5704292.1"/>
    </source>
</evidence>
<evidence type="ECO:0000256" key="2">
    <source>
        <dbReference type="ARBA" id="ARBA00023002"/>
    </source>
</evidence>
<evidence type="ECO:0000259" key="3">
    <source>
        <dbReference type="SMART" id="SM00822"/>
    </source>
</evidence>
<dbReference type="GO" id="GO:0016491">
    <property type="term" value="F:oxidoreductase activity"/>
    <property type="evidence" value="ECO:0007669"/>
    <property type="project" value="UniProtKB-KW"/>
</dbReference>
<feature type="domain" description="Ketoreductase" evidence="3">
    <location>
        <begin position="36"/>
        <end position="220"/>
    </location>
</feature>
<dbReference type="PRINTS" id="PR00081">
    <property type="entry name" value="GDHRDH"/>
</dbReference>
<dbReference type="CDD" id="cd05233">
    <property type="entry name" value="SDR_c"/>
    <property type="match status" value="1"/>
</dbReference>
<dbReference type="InterPro" id="IPR002347">
    <property type="entry name" value="SDR_fam"/>
</dbReference>
<dbReference type="SUPFAM" id="SSF51735">
    <property type="entry name" value="NAD(P)-binding Rossmann-fold domains"/>
    <property type="match status" value="1"/>
</dbReference>
<dbReference type="PANTHER" id="PTHR43115:SF4">
    <property type="entry name" value="DEHYDROGENASE_REDUCTASE SDR FAMILY MEMBER 11"/>
    <property type="match status" value="1"/>
</dbReference>
<dbReference type="Proteomes" id="UP001310594">
    <property type="component" value="Unassembled WGS sequence"/>
</dbReference>
<dbReference type="AlphaFoldDB" id="A0AAN8A4W3"/>
<dbReference type="Gene3D" id="3.40.50.720">
    <property type="entry name" value="NAD(P)-binding Rossmann-like Domain"/>
    <property type="match status" value="1"/>
</dbReference>